<comment type="caution">
    <text evidence="5">The sequence shown here is derived from an EMBL/GenBank/DDBJ whole genome shotgun (WGS) entry which is preliminary data.</text>
</comment>
<dbReference type="InterPro" id="IPR038071">
    <property type="entry name" value="UROD/MetE-like_sf"/>
</dbReference>
<evidence type="ECO:0000259" key="2">
    <source>
        <dbReference type="Pfam" id="PF02275"/>
    </source>
</evidence>
<dbReference type="OrthoDB" id="5273684at2759"/>
<dbReference type="GO" id="GO:0016810">
    <property type="term" value="F:hydrolase activity, acting on carbon-nitrogen (but not peptide) bonds"/>
    <property type="evidence" value="ECO:0007669"/>
    <property type="project" value="TreeGrafter"/>
</dbReference>
<evidence type="ECO:0000313" key="5">
    <source>
        <dbReference type="EMBL" id="CAF1032440.1"/>
    </source>
</evidence>
<evidence type="ECO:0008006" key="7">
    <source>
        <dbReference type="Google" id="ProtNLM"/>
    </source>
</evidence>
<dbReference type="EMBL" id="CAJNOM010000093">
    <property type="protein sequence ID" value="CAF1032440.1"/>
    <property type="molecule type" value="Genomic_DNA"/>
</dbReference>
<feature type="domain" description="Acid ceramidase N-terminal" evidence="3">
    <location>
        <begin position="14"/>
        <end position="71"/>
    </location>
</feature>
<evidence type="ECO:0000313" key="6">
    <source>
        <dbReference type="Proteomes" id="UP000663832"/>
    </source>
</evidence>
<dbReference type="Pfam" id="PF15508">
    <property type="entry name" value="NAAA-beta"/>
    <property type="match status" value="1"/>
</dbReference>
<dbReference type="Proteomes" id="UP000663877">
    <property type="component" value="Unassembled WGS sequence"/>
</dbReference>
<organism evidence="5 6">
    <name type="scientific">Adineta steineri</name>
    <dbReference type="NCBI Taxonomy" id="433720"/>
    <lineage>
        <taxon>Eukaryota</taxon>
        <taxon>Metazoa</taxon>
        <taxon>Spiralia</taxon>
        <taxon>Gnathifera</taxon>
        <taxon>Rotifera</taxon>
        <taxon>Eurotatoria</taxon>
        <taxon>Bdelloidea</taxon>
        <taxon>Adinetida</taxon>
        <taxon>Adinetidae</taxon>
        <taxon>Adineta</taxon>
    </lineage>
</organism>
<dbReference type="InterPro" id="IPR029130">
    <property type="entry name" value="Acid_ceramidase_N"/>
</dbReference>
<feature type="domain" description="Choloylglycine hydrolase/NAAA C-terminal" evidence="2">
    <location>
        <begin position="114"/>
        <end position="239"/>
    </location>
</feature>
<dbReference type="InterPro" id="IPR029132">
    <property type="entry name" value="CBAH/NAAA_C"/>
</dbReference>
<dbReference type="Pfam" id="PF02275">
    <property type="entry name" value="CBAH"/>
    <property type="match status" value="1"/>
</dbReference>
<dbReference type="AlphaFoldDB" id="A0A814J956"/>
<accession>A0A814J956</accession>
<dbReference type="PANTHER" id="PTHR28583">
    <property type="entry name" value="ACID AMIDASE"/>
    <property type="match status" value="1"/>
</dbReference>
<evidence type="ECO:0000256" key="1">
    <source>
        <dbReference type="ARBA" id="ARBA00022801"/>
    </source>
</evidence>
<reference evidence="5" key="1">
    <citation type="submission" date="2021-02" db="EMBL/GenBank/DDBJ databases">
        <authorList>
            <person name="Nowell W R."/>
        </authorList>
    </citation>
    <scope>NUCLEOTIDE SEQUENCE</scope>
</reference>
<dbReference type="Gene3D" id="3.20.20.210">
    <property type="match status" value="1"/>
</dbReference>
<keyword evidence="1" id="KW-0378">Hydrolase</keyword>
<sequence>MSSFVCNIPSDVSAPPRFIVNLDLSPALRWQHILRLYIDQFREVEKKIDSMITDIIGQFAGPMLEKILSTIMSGITRLGLVYYGQELKGFSEITGIPLGKLVLIQFVYECFACCTSIVCKDEQNNIPVHIRTMDWELDFLKPLTIDVDFQKNGQTIFKATTWVGYVGILTGMRTQDGYSVSVNFRHTGGSLTTNLKTALTAGWPIGFLVREVLESTHTYDIAVEQLAQSSIIAPCYFTICGTSQCRTFGTLLTRKQASEEKRWTVSDHGSIVQTNIDHWSSDNNEDILYSIKRRSLSRNVLDEMKPINEYELWKLISKYPICNNITIYGTFMCPEYNIYHTRYPQENGQFISKEKPQFIPMADIKDNVSSLLSSIHICHKCEREFNIDDNVDGNCKHIGTWHSKYNDCSYLKCGFNLGKTASIGQQHWSCCYSLDHESDTCIDPRVEIREEVCERVLEATIYIPIEQLSTTDDCKFSLFDNDQSTPRQIAFDKIRARLEGTRMAEEQLMAKKRTKI</sequence>
<dbReference type="Gene3D" id="3.60.60.10">
    <property type="entry name" value="Penicillin V Acylase, Chain A"/>
    <property type="match status" value="1"/>
</dbReference>
<dbReference type="PANTHER" id="PTHR28583:SF4">
    <property type="entry name" value="N-ACYLETHANOLAMINE-HYDROLYZING ACID AMIDASE"/>
    <property type="match status" value="1"/>
</dbReference>
<evidence type="ECO:0000259" key="3">
    <source>
        <dbReference type="Pfam" id="PF15508"/>
    </source>
</evidence>
<gene>
    <name evidence="4" type="ORF">BJG266_LOCUS3174</name>
    <name evidence="5" type="ORF">QVE165_LOCUS16616</name>
</gene>
<name>A0A814J956_9BILA</name>
<keyword evidence="6" id="KW-1185">Reference proteome</keyword>
<dbReference type="EMBL" id="CAJNOI010000007">
    <property type="protein sequence ID" value="CAF0763972.1"/>
    <property type="molecule type" value="Genomic_DNA"/>
</dbReference>
<proteinExistence type="predicted"/>
<evidence type="ECO:0000313" key="4">
    <source>
        <dbReference type="EMBL" id="CAF0763972.1"/>
    </source>
</evidence>
<protein>
    <recommendedName>
        <fullName evidence="7">Acid ceramidase-like protein</fullName>
    </recommendedName>
</protein>
<dbReference type="Proteomes" id="UP000663832">
    <property type="component" value="Unassembled WGS sequence"/>
</dbReference>